<gene>
    <name evidence="1" type="ORF">GM1_029_00580</name>
</gene>
<dbReference type="STRING" id="410332.SAMN04488550_1173"/>
<dbReference type="AlphaFoldDB" id="M3UML7"/>
<organism evidence="1 2">
    <name type="scientific">Gordonia malaquae NBRC 108250</name>
    <dbReference type="NCBI Taxonomy" id="1223542"/>
    <lineage>
        <taxon>Bacteria</taxon>
        <taxon>Bacillati</taxon>
        <taxon>Actinomycetota</taxon>
        <taxon>Actinomycetes</taxon>
        <taxon>Mycobacteriales</taxon>
        <taxon>Gordoniaceae</taxon>
        <taxon>Gordonia</taxon>
    </lineage>
</organism>
<proteinExistence type="predicted"/>
<evidence type="ECO:0000313" key="2">
    <source>
        <dbReference type="Proteomes" id="UP000035009"/>
    </source>
</evidence>
<evidence type="ECO:0000313" key="1">
    <source>
        <dbReference type="EMBL" id="GAC81155.1"/>
    </source>
</evidence>
<keyword evidence="2" id="KW-1185">Reference proteome</keyword>
<comment type="caution">
    <text evidence="1">The sequence shown here is derived from an EMBL/GenBank/DDBJ whole genome shotgun (WGS) entry which is preliminary data.</text>
</comment>
<accession>M3UML7</accession>
<dbReference type="Proteomes" id="UP000035009">
    <property type="component" value="Unassembled WGS sequence"/>
</dbReference>
<dbReference type="EMBL" id="BAOP01000029">
    <property type="protein sequence ID" value="GAC81155.1"/>
    <property type="molecule type" value="Genomic_DNA"/>
</dbReference>
<sequence length="76" mass="8020">MPTHRPMYDCTAAGCRGRTRSASRLCTEHRQSPVGTVTVHASGHLSIHGIMHSPADALELANKIADALAKGSSGRL</sequence>
<name>M3UML7_GORML</name>
<reference evidence="1 2" key="1">
    <citation type="submission" date="2013-02" db="EMBL/GenBank/DDBJ databases">
        <title>Whole genome shotgun sequence of Gordonia malaquae NBRC 108250.</title>
        <authorList>
            <person name="Yoshida I."/>
            <person name="Hosoyama A."/>
            <person name="Tsuchikane K."/>
            <person name="Ando Y."/>
            <person name="Baba S."/>
            <person name="Ohji S."/>
            <person name="Hamada M."/>
            <person name="Tamura T."/>
            <person name="Yamazoe A."/>
            <person name="Yamazaki S."/>
            <person name="Fujita N."/>
        </authorList>
    </citation>
    <scope>NUCLEOTIDE SEQUENCE [LARGE SCALE GENOMIC DNA]</scope>
    <source>
        <strain evidence="1 2">NBRC 108250</strain>
    </source>
</reference>
<protein>
    <submittedName>
        <fullName evidence="1">Uncharacterized protein</fullName>
    </submittedName>
</protein>
<dbReference type="RefSeq" id="WP_008380700.1">
    <property type="nucleotide sequence ID" value="NZ_BAOP01000029.1"/>
</dbReference>